<keyword evidence="3" id="KW-0687">Ribonucleoprotein</keyword>
<dbReference type="GO" id="GO:1990904">
    <property type="term" value="C:ribonucleoprotein complex"/>
    <property type="evidence" value="ECO:0007669"/>
    <property type="project" value="UniProtKB-KW"/>
</dbReference>
<proteinExistence type="inferred from homology"/>
<organism evidence="7 8">
    <name type="scientific">Racocetra fulgida</name>
    <dbReference type="NCBI Taxonomy" id="60492"/>
    <lineage>
        <taxon>Eukaryota</taxon>
        <taxon>Fungi</taxon>
        <taxon>Fungi incertae sedis</taxon>
        <taxon>Mucoromycota</taxon>
        <taxon>Glomeromycotina</taxon>
        <taxon>Glomeromycetes</taxon>
        <taxon>Diversisporales</taxon>
        <taxon>Gigasporaceae</taxon>
        <taxon>Racocetra</taxon>
    </lineage>
</organism>
<dbReference type="NCBIfam" id="TIGR03953">
    <property type="entry name" value="rplD_bact"/>
    <property type="match status" value="1"/>
</dbReference>
<evidence type="ECO:0000313" key="8">
    <source>
        <dbReference type="Proteomes" id="UP000789396"/>
    </source>
</evidence>
<dbReference type="SUPFAM" id="SSF52166">
    <property type="entry name" value="Ribosomal protein L4"/>
    <property type="match status" value="1"/>
</dbReference>
<evidence type="ECO:0000256" key="4">
    <source>
        <dbReference type="ARBA" id="ARBA00040565"/>
    </source>
</evidence>
<dbReference type="OrthoDB" id="2442941at2759"/>
<evidence type="ECO:0000256" key="5">
    <source>
        <dbReference type="SAM" id="Coils"/>
    </source>
</evidence>
<dbReference type="InterPro" id="IPR002136">
    <property type="entry name" value="Ribosomal_uL4"/>
</dbReference>
<sequence>MVGRYDGYQEEETKLKDAIKLLDAKQILLDNYTRQNNLNSQKALMLVVAPSIEEAENIRTSLIVNCEFPSENILQVDSSKITDDLAQELQNIDNPHNPTRIIIAVGMLKEAFKSTTFIEQIIGRGLHLPFGEYTPKEALNTLEIIMHDNFKELLDVRKSLNSKFFGIVEEGQREDNKKTSGQPENLSQTLQNGAENNPDQNIFNPQNLDEREKNILQQSQEVVPPNKIKEKFVIKILRQKIKPQNFSLRIIEIKGLGKRFKELGENFTSQKEIKNLLQQFIIEATQQLPKEEKIKSQLIGLIFRKCSFINSSNFTEIESACRLVEKFLQIEAAGDQLARLIQNIFKELHVGENQPEQEIVEKSFNYFHPSCEIVAGNLEEEFVKRTKGYQFTKSLYNYDTFDKKMKEQEKKLKEKFYSSPFAERAKIKRELTALQEKIMSIDIEHEEMMQRLENSTGPATDPHHLAELIKKELREVLDGSKKFEAGDRLIANLARNRQKPLDRDKITTRMVRVKQEDFSSTDFEEMISLIRQTKNFLEEKDKQDRHRIENIKLNNPHLFTHGKRNGHNYTIYVPDNHIALTNCTNSEEIISEAEAQRLEQRGKGNFIKYETYVELNDKIFIDHYQENGQQELVNPVSGVNGLIENANDKNMSVGLISEGEKENSELDKEGLLKIFQKYGISQMSLTTTGDLLIEYNSERLNQSEFKKVIGYYQTSGQTSLSQQELNNLLNTATPRNSNSTFLIASIIGGALVEFINQAKKAQELQRKMEKEGIFGVMNDPKLRKQMEELQKRFGGKFNSLINLQNSFKMSKLSNLSSRVYNCCSQIPKGQISTYKYIADFLRISPREVGEGEKVVAKRKLLADEENCARKLFLTIFIKQQLVKLSQELGLSDQVQQSLQSATSYSELVSKQNQQVEIINQKGEIVSKQTVNTKIWQIPLSRRNISLANRYYSFNKHQNTHKTKTKGEVEGSDQKPHPQKKTGRARSGSRYNPQNRGGGIVFGPTGQKKCSLDINKKFKKNVLQSLLGEKMRNKKIIIIDKIMLANYKTKEAEKFLDFLPTKKATTLVVLANEEENKEKIIYSFRNLPYIEISDSKSVNFSQISSPNYLVFTHSAFSEVEKRLG</sequence>
<dbReference type="PANTHER" id="PTHR10746">
    <property type="entry name" value="50S RIBOSOMAL PROTEIN L4"/>
    <property type="match status" value="1"/>
</dbReference>
<feature type="compositionally biased region" description="Polar residues" evidence="6">
    <location>
        <begin position="179"/>
        <end position="200"/>
    </location>
</feature>
<dbReference type="InterPro" id="IPR023574">
    <property type="entry name" value="Ribosomal_uL4_dom_sf"/>
</dbReference>
<comment type="caution">
    <text evidence="7">The sequence shown here is derived from an EMBL/GenBank/DDBJ whole genome shotgun (WGS) entry which is preliminary data.</text>
</comment>
<keyword evidence="5" id="KW-0175">Coiled coil</keyword>
<keyword evidence="2" id="KW-0689">Ribosomal protein</keyword>
<feature type="region of interest" description="Disordered" evidence="6">
    <location>
        <begin position="955"/>
        <end position="1001"/>
    </location>
</feature>
<keyword evidence="8" id="KW-1185">Reference proteome</keyword>
<gene>
    <name evidence="7" type="ORF">RFULGI_LOCUS1044</name>
</gene>
<dbReference type="InterPro" id="IPR013005">
    <property type="entry name" value="Ribosomal_uL4-like"/>
</dbReference>
<evidence type="ECO:0000256" key="6">
    <source>
        <dbReference type="SAM" id="MobiDB-lite"/>
    </source>
</evidence>
<name>A0A9N8W244_9GLOM</name>
<feature type="region of interest" description="Disordered" evidence="6">
    <location>
        <begin position="171"/>
        <end position="200"/>
    </location>
</feature>
<comment type="similarity">
    <text evidence="1">Belongs to the universal ribosomal protein uL4 family.</text>
</comment>
<dbReference type="Proteomes" id="UP000789396">
    <property type="component" value="Unassembled WGS sequence"/>
</dbReference>
<dbReference type="GO" id="GO:0003735">
    <property type="term" value="F:structural constituent of ribosome"/>
    <property type="evidence" value="ECO:0007669"/>
    <property type="project" value="InterPro"/>
</dbReference>
<dbReference type="Pfam" id="PF00573">
    <property type="entry name" value="Ribosomal_L4"/>
    <property type="match status" value="1"/>
</dbReference>
<feature type="coiled-coil region" evidence="5">
    <location>
        <begin position="424"/>
        <end position="451"/>
    </location>
</feature>
<accession>A0A9N8W244</accession>
<reference evidence="7" key="1">
    <citation type="submission" date="2021-06" db="EMBL/GenBank/DDBJ databases">
        <authorList>
            <person name="Kallberg Y."/>
            <person name="Tangrot J."/>
            <person name="Rosling A."/>
        </authorList>
    </citation>
    <scope>NUCLEOTIDE SEQUENCE</scope>
    <source>
        <strain evidence="7">IN212</strain>
    </source>
</reference>
<feature type="compositionally biased region" description="Basic and acidic residues" evidence="6">
    <location>
        <begin position="964"/>
        <end position="975"/>
    </location>
</feature>
<dbReference type="PANTHER" id="PTHR10746:SF6">
    <property type="entry name" value="LARGE RIBOSOMAL SUBUNIT PROTEIN UL4M"/>
    <property type="match status" value="1"/>
</dbReference>
<dbReference type="EMBL" id="CAJVPZ010000555">
    <property type="protein sequence ID" value="CAG8469278.1"/>
    <property type="molecule type" value="Genomic_DNA"/>
</dbReference>
<evidence type="ECO:0000256" key="2">
    <source>
        <dbReference type="ARBA" id="ARBA00022980"/>
    </source>
</evidence>
<protein>
    <recommendedName>
        <fullName evidence="4">Large ribosomal subunit protein uL4m</fullName>
    </recommendedName>
</protein>
<dbReference type="AlphaFoldDB" id="A0A9N8W244"/>
<evidence type="ECO:0000256" key="3">
    <source>
        <dbReference type="ARBA" id="ARBA00023274"/>
    </source>
</evidence>
<dbReference type="GO" id="GO:0005840">
    <property type="term" value="C:ribosome"/>
    <property type="evidence" value="ECO:0007669"/>
    <property type="project" value="UniProtKB-KW"/>
</dbReference>
<evidence type="ECO:0000256" key="1">
    <source>
        <dbReference type="ARBA" id="ARBA00010528"/>
    </source>
</evidence>
<evidence type="ECO:0000313" key="7">
    <source>
        <dbReference type="EMBL" id="CAG8469278.1"/>
    </source>
</evidence>
<dbReference type="Gene3D" id="3.40.1370.10">
    <property type="match status" value="1"/>
</dbReference>
<dbReference type="GO" id="GO:0006412">
    <property type="term" value="P:translation"/>
    <property type="evidence" value="ECO:0007669"/>
    <property type="project" value="InterPro"/>
</dbReference>